<organism evidence="2 3">
    <name type="scientific">Belnapia arida</name>
    <dbReference type="NCBI Taxonomy" id="2804533"/>
    <lineage>
        <taxon>Bacteria</taxon>
        <taxon>Pseudomonadati</taxon>
        <taxon>Pseudomonadota</taxon>
        <taxon>Alphaproteobacteria</taxon>
        <taxon>Acetobacterales</taxon>
        <taxon>Roseomonadaceae</taxon>
        <taxon>Belnapia</taxon>
    </lineage>
</organism>
<name>A0ABS1U7K7_9PROT</name>
<feature type="region of interest" description="Disordered" evidence="1">
    <location>
        <begin position="25"/>
        <end position="44"/>
    </location>
</feature>
<comment type="caution">
    <text evidence="2">The sequence shown here is derived from an EMBL/GenBank/DDBJ whole genome shotgun (WGS) entry which is preliminary data.</text>
</comment>
<evidence type="ECO:0000256" key="1">
    <source>
        <dbReference type="SAM" id="MobiDB-lite"/>
    </source>
</evidence>
<gene>
    <name evidence="2" type="ORF">JMJ56_21800</name>
</gene>
<keyword evidence="3" id="KW-1185">Reference proteome</keyword>
<evidence type="ECO:0000313" key="3">
    <source>
        <dbReference type="Proteomes" id="UP000660885"/>
    </source>
</evidence>
<dbReference type="Proteomes" id="UP000660885">
    <property type="component" value="Unassembled WGS sequence"/>
</dbReference>
<proteinExistence type="predicted"/>
<accession>A0ABS1U7K7</accession>
<evidence type="ECO:0000313" key="2">
    <source>
        <dbReference type="EMBL" id="MBL6080656.1"/>
    </source>
</evidence>
<sequence>MLDEIGFQRGATLFKWAPSLPHRKSAISTKPRERAPWNRPNSSKGWCGVQDPSYPKLPCPGTLEIWLPNSMVISGANVGCTALLADFGHVAAMEYQID</sequence>
<protein>
    <submittedName>
        <fullName evidence="2">Uncharacterized protein</fullName>
    </submittedName>
</protein>
<dbReference type="RefSeq" id="WP_202833890.1">
    <property type="nucleotide sequence ID" value="NZ_JAETWB010000016.1"/>
</dbReference>
<dbReference type="EMBL" id="JAETWB010000016">
    <property type="protein sequence ID" value="MBL6080656.1"/>
    <property type="molecule type" value="Genomic_DNA"/>
</dbReference>
<reference evidence="2 3" key="1">
    <citation type="submission" date="2021-01" db="EMBL/GenBank/DDBJ databases">
        <title>Belnapia mucosa sp. nov. and Belnapia arida sp. nov., isolated from the Tabernas Desert (Almeria, Spain).</title>
        <authorList>
            <person name="Molina-Menor E."/>
            <person name="Vidal-Verdu A."/>
            <person name="Calonge A."/>
            <person name="Satari L."/>
            <person name="Pereto J."/>
            <person name="Porcar M."/>
        </authorList>
    </citation>
    <scope>NUCLEOTIDE SEQUENCE [LARGE SCALE GENOMIC DNA]</scope>
    <source>
        <strain evidence="2 3">T18</strain>
    </source>
</reference>